<dbReference type="EMBL" id="LT629792">
    <property type="protein sequence ID" value="SDU02577.1"/>
    <property type="molecule type" value="Genomic_DNA"/>
</dbReference>
<dbReference type="InterPro" id="IPR021517">
    <property type="entry name" value="DUF3180"/>
</dbReference>
<name>A0ABY0VA77_9ACTO</name>
<reference evidence="2 3" key="1">
    <citation type="submission" date="2016-10" db="EMBL/GenBank/DDBJ databases">
        <authorList>
            <person name="Varghese N."/>
            <person name="Submissions S."/>
        </authorList>
    </citation>
    <scope>NUCLEOTIDE SEQUENCE [LARGE SCALE GENOMIC DNA]</scope>
    <source>
        <strain evidence="2 3">DSM 9169</strain>
    </source>
</reference>
<evidence type="ECO:0000313" key="3">
    <source>
        <dbReference type="Proteomes" id="UP000198976"/>
    </source>
</evidence>
<feature type="transmembrane region" description="Helical" evidence="1">
    <location>
        <begin position="36"/>
        <end position="59"/>
    </location>
</feature>
<keyword evidence="1" id="KW-1133">Transmembrane helix</keyword>
<protein>
    <recommendedName>
        <fullName evidence="4">DUF3180 domain-containing protein</fullName>
    </recommendedName>
</protein>
<dbReference type="RefSeq" id="WP_070725333.1">
    <property type="nucleotide sequence ID" value="NZ_LT629792.1"/>
</dbReference>
<keyword evidence="3" id="KW-1185">Reference proteome</keyword>
<dbReference type="Proteomes" id="UP000198976">
    <property type="component" value="Chromosome I"/>
</dbReference>
<evidence type="ECO:0008006" key="4">
    <source>
        <dbReference type="Google" id="ProtNLM"/>
    </source>
</evidence>
<evidence type="ECO:0000256" key="1">
    <source>
        <dbReference type="SAM" id="Phobius"/>
    </source>
</evidence>
<gene>
    <name evidence="2" type="ORF">SAMN04489714_1700</name>
</gene>
<keyword evidence="1" id="KW-0812">Transmembrane</keyword>
<evidence type="ECO:0000313" key="2">
    <source>
        <dbReference type="EMBL" id="SDU02577.1"/>
    </source>
</evidence>
<dbReference type="Pfam" id="PF11377">
    <property type="entry name" value="DUF3180"/>
    <property type="match status" value="1"/>
</dbReference>
<feature type="transmembrane region" description="Helical" evidence="1">
    <location>
        <begin position="119"/>
        <end position="136"/>
    </location>
</feature>
<sequence length="162" mass="17075">MKPVSVAHLIVIAVVSAVCGAVVNSLLIQRGLSPLLVSYFLAILYLLISALLGYYGVLVRRWRARKSDRIDALTAARVAVTARSCAYVGSGSVGIFVGILLPCLARIDAPAMQMCVTRSLVAAVAALVLTVIALIVERWCVVDMSDDDDSNASQASRSASPA</sequence>
<feature type="transmembrane region" description="Helical" evidence="1">
    <location>
        <begin position="85"/>
        <end position="107"/>
    </location>
</feature>
<organism evidence="2 3">
    <name type="scientific">Schaalia radingae</name>
    <dbReference type="NCBI Taxonomy" id="131110"/>
    <lineage>
        <taxon>Bacteria</taxon>
        <taxon>Bacillati</taxon>
        <taxon>Actinomycetota</taxon>
        <taxon>Actinomycetes</taxon>
        <taxon>Actinomycetales</taxon>
        <taxon>Actinomycetaceae</taxon>
        <taxon>Schaalia</taxon>
    </lineage>
</organism>
<keyword evidence="1" id="KW-0472">Membrane</keyword>
<proteinExistence type="predicted"/>
<accession>A0ABY0VA77</accession>